<dbReference type="Proteomes" id="UP000189681">
    <property type="component" value="Unassembled WGS sequence"/>
</dbReference>
<organism evidence="3 4">
    <name type="scientific">Candidatus Brocadia carolinensis</name>
    <dbReference type="NCBI Taxonomy" id="1004156"/>
    <lineage>
        <taxon>Bacteria</taxon>
        <taxon>Pseudomonadati</taxon>
        <taxon>Planctomycetota</taxon>
        <taxon>Candidatus Brocadiia</taxon>
        <taxon>Candidatus Brocadiales</taxon>
        <taxon>Candidatus Brocadiaceae</taxon>
        <taxon>Candidatus Brocadia</taxon>
    </lineage>
</organism>
<sequence>MKTSVKIAIISAIGAVLAAVIPVVISIVIKKNGDPEKPDISVKESKNVVIGNITTHEGDVIIEGTKTTNTQALSESQNYGTKQQNEH</sequence>
<evidence type="ECO:0000256" key="1">
    <source>
        <dbReference type="SAM" id="MobiDB-lite"/>
    </source>
</evidence>
<keyword evidence="2" id="KW-1133">Transmembrane helix</keyword>
<evidence type="ECO:0000313" key="3">
    <source>
        <dbReference type="EMBL" id="OOP56299.1"/>
    </source>
</evidence>
<evidence type="ECO:0000256" key="2">
    <source>
        <dbReference type="SAM" id="Phobius"/>
    </source>
</evidence>
<proteinExistence type="predicted"/>
<keyword evidence="2" id="KW-0812">Transmembrane</keyword>
<dbReference type="EMBL" id="AYTS01000085">
    <property type="protein sequence ID" value="OOP56299.1"/>
    <property type="molecule type" value="Genomic_DNA"/>
</dbReference>
<feature type="region of interest" description="Disordered" evidence="1">
    <location>
        <begin position="65"/>
        <end position="87"/>
    </location>
</feature>
<feature type="transmembrane region" description="Helical" evidence="2">
    <location>
        <begin position="7"/>
        <end position="29"/>
    </location>
</feature>
<comment type="caution">
    <text evidence="3">The sequence shown here is derived from an EMBL/GenBank/DDBJ whole genome shotgun (WGS) entry which is preliminary data.</text>
</comment>
<protein>
    <submittedName>
        <fullName evidence="3">Uncharacterized protein</fullName>
    </submittedName>
</protein>
<keyword evidence="2" id="KW-0472">Membrane</keyword>
<reference evidence="3 4" key="1">
    <citation type="journal article" date="2017" name="Water Res.">
        <title>Discovery and metagenomic analysis of an anammox bacterial enrichment related to Candidatus "Brocadia caroliniensis" in a full-scale glycerol-fed nitritation-denitritation separate centrate treatment process.</title>
        <authorList>
            <person name="Park H."/>
            <person name="Brotto A.C."/>
            <person name="van Loosdrecht M.C."/>
            <person name="Chandran K."/>
        </authorList>
    </citation>
    <scope>NUCLEOTIDE SEQUENCE [LARGE SCALE GENOMIC DNA]</scope>
    <source>
        <strain evidence="3">26THWARD</strain>
    </source>
</reference>
<accession>A0A1V4AT20</accession>
<name>A0A1V4AT20_9BACT</name>
<evidence type="ECO:0000313" key="4">
    <source>
        <dbReference type="Proteomes" id="UP000189681"/>
    </source>
</evidence>
<dbReference type="AlphaFoldDB" id="A0A1V4AT20"/>
<gene>
    <name evidence="3" type="ORF">AYP45_09560</name>
</gene>